<dbReference type="SMART" id="SM00382">
    <property type="entry name" value="AAA"/>
    <property type="match status" value="1"/>
</dbReference>
<dbReference type="RefSeq" id="WP_145024947.1">
    <property type="nucleotide sequence ID" value="NZ_VLLN01000027.1"/>
</dbReference>
<sequence length="254" mass="27878">MAQLSCTDIQLNFGGVRALSGVSFEVTKGEIFAIIGPNGAGKSSMLNCISGVYQPQKGKIVFEDTDISGHPPYQRSQMGIARSFQNIALFKGMTVIDNLMIGRHLHQHAGLVKGGIFLGPARREEIVNREFVEEIIEFLSLQSIRKKVVGTLPYGFQKRVELARALALEPKILLLDEPMAGMNLGEKEDMSRFILDTNEERGVTVIMIEHDMGVVMDISNAVCVLDFGRKIAGGTPEEVQQDPQVIKAYLGDEG</sequence>
<dbReference type="CDD" id="cd03219">
    <property type="entry name" value="ABC_Mj1267_LivG_branched"/>
    <property type="match status" value="1"/>
</dbReference>
<dbReference type="InterPro" id="IPR003593">
    <property type="entry name" value="AAA+_ATPase"/>
</dbReference>
<dbReference type="SUPFAM" id="SSF52540">
    <property type="entry name" value="P-loop containing nucleoside triphosphate hydrolases"/>
    <property type="match status" value="1"/>
</dbReference>
<keyword evidence="2" id="KW-0547">Nucleotide-binding</keyword>
<comment type="caution">
    <text evidence="5">The sequence shown here is derived from an EMBL/GenBank/DDBJ whole genome shotgun (WGS) entry which is preliminary data.</text>
</comment>
<evidence type="ECO:0000313" key="5">
    <source>
        <dbReference type="EMBL" id="TWJ16449.1"/>
    </source>
</evidence>
<dbReference type="OrthoDB" id="9805130at2"/>
<dbReference type="Pfam" id="PF00005">
    <property type="entry name" value="ABC_tran"/>
    <property type="match status" value="1"/>
</dbReference>
<name>A0A562VEY1_9BACT</name>
<dbReference type="FunFam" id="3.40.50.300:FF:000421">
    <property type="entry name" value="Branched-chain amino acid ABC transporter ATP-binding protein"/>
    <property type="match status" value="1"/>
</dbReference>
<keyword evidence="6" id="KW-1185">Reference proteome</keyword>
<keyword evidence="1" id="KW-0813">Transport</keyword>
<dbReference type="InterPro" id="IPR003439">
    <property type="entry name" value="ABC_transporter-like_ATP-bd"/>
</dbReference>
<evidence type="ECO:0000256" key="1">
    <source>
        <dbReference type="ARBA" id="ARBA00022448"/>
    </source>
</evidence>
<evidence type="ECO:0000259" key="4">
    <source>
        <dbReference type="PROSITE" id="PS50893"/>
    </source>
</evidence>
<protein>
    <submittedName>
        <fullName evidence="5">Amino acid/amide ABC transporter ATP-binding protein 1 (HAAT family)</fullName>
    </submittedName>
</protein>
<dbReference type="AlphaFoldDB" id="A0A562VEY1"/>
<dbReference type="GO" id="GO:0016887">
    <property type="term" value="F:ATP hydrolysis activity"/>
    <property type="evidence" value="ECO:0007669"/>
    <property type="project" value="InterPro"/>
</dbReference>
<keyword evidence="3 5" id="KW-0067">ATP-binding</keyword>
<dbReference type="GO" id="GO:0005886">
    <property type="term" value="C:plasma membrane"/>
    <property type="evidence" value="ECO:0007669"/>
    <property type="project" value="TreeGrafter"/>
</dbReference>
<reference evidence="5 6" key="1">
    <citation type="submission" date="2019-07" db="EMBL/GenBank/DDBJ databases">
        <title>Genomic Encyclopedia of Archaeal and Bacterial Type Strains, Phase II (KMG-II): from individual species to whole genera.</title>
        <authorList>
            <person name="Goeker M."/>
        </authorList>
    </citation>
    <scope>NUCLEOTIDE SEQUENCE [LARGE SCALE GENOMIC DNA]</scope>
    <source>
        <strain evidence="5 6">ATCC BAA-1139</strain>
    </source>
</reference>
<evidence type="ECO:0000256" key="3">
    <source>
        <dbReference type="ARBA" id="ARBA00022840"/>
    </source>
</evidence>
<proteinExistence type="predicted"/>
<dbReference type="PANTHER" id="PTHR45772:SF1">
    <property type="entry name" value="ABC TRANSPORTER ATP-BINDING PROTEIN"/>
    <property type="match status" value="1"/>
</dbReference>
<dbReference type="Proteomes" id="UP000319449">
    <property type="component" value="Unassembled WGS sequence"/>
</dbReference>
<evidence type="ECO:0000313" key="6">
    <source>
        <dbReference type="Proteomes" id="UP000319449"/>
    </source>
</evidence>
<dbReference type="EMBL" id="VLLN01000027">
    <property type="protein sequence ID" value="TWJ16449.1"/>
    <property type="molecule type" value="Genomic_DNA"/>
</dbReference>
<dbReference type="PANTHER" id="PTHR45772">
    <property type="entry name" value="CONSERVED COMPONENT OF ABC TRANSPORTER FOR NATURAL AMINO ACIDS-RELATED"/>
    <property type="match status" value="1"/>
</dbReference>
<dbReference type="InterPro" id="IPR027417">
    <property type="entry name" value="P-loop_NTPase"/>
</dbReference>
<dbReference type="InterPro" id="IPR051120">
    <property type="entry name" value="ABC_AA/LPS_Transport"/>
</dbReference>
<evidence type="ECO:0000256" key="2">
    <source>
        <dbReference type="ARBA" id="ARBA00022741"/>
    </source>
</evidence>
<gene>
    <name evidence="5" type="ORF">JN12_03391</name>
</gene>
<dbReference type="PROSITE" id="PS50893">
    <property type="entry name" value="ABC_TRANSPORTER_2"/>
    <property type="match status" value="1"/>
</dbReference>
<organism evidence="5 6">
    <name type="scientific">Geobacter argillaceus</name>
    <dbReference type="NCBI Taxonomy" id="345631"/>
    <lineage>
        <taxon>Bacteria</taxon>
        <taxon>Pseudomonadati</taxon>
        <taxon>Thermodesulfobacteriota</taxon>
        <taxon>Desulfuromonadia</taxon>
        <taxon>Geobacterales</taxon>
        <taxon>Geobacteraceae</taxon>
        <taxon>Geobacter</taxon>
    </lineage>
</organism>
<dbReference type="GO" id="GO:0005524">
    <property type="term" value="F:ATP binding"/>
    <property type="evidence" value="ECO:0007669"/>
    <property type="project" value="UniProtKB-KW"/>
</dbReference>
<dbReference type="InterPro" id="IPR032823">
    <property type="entry name" value="BCA_ABC_TP_C"/>
</dbReference>
<accession>A0A562VEY1</accession>
<dbReference type="Gene3D" id="3.40.50.300">
    <property type="entry name" value="P-loop containing nucleotide triphosphate hydrolases"/>
    <property type="match status" value="1"/>
</dbReference>
<feature type="domain" description="ABC transporter" evidence="4">
    <location>
        <begin position="4"/>
        <end position="252"/>
    </location>
</feature>
<dbReference type="Pfam" id="PF12399">
    <property type="entry name" value="BCA_ABC_TP_C"/>
    <property type="match status" value="1"/>
</dbReference>